<name>A0AAE4BTD0_9BACT</name>
<accession>A0AAE4BTD0</accession>
<evidence type="ECO:0000256" key="1">
    <source>
        <dbReference type="ARBA" id="ARBA00009013"/>
    </source>
</evidence>
<dbReference type="SUPFAM" id="SSF52091">
    <property type="entry name" value="SpoIIaa-like"/>
    <property type="match status" value="1"/>
</dbReference>
<dbReference type="EMBL" id="JAVDQD010000003">
    <property type="protein sequence ID" value="MDR6239713.1"/>
    <property type="molecule type" value="Genomic_DNA"/>
</dbReference>
<evidence type="ECO:0000313" key="5">
    <source>
        <dbReference type="Proteomes" id="UP001185092"/>
    </source>
</evidence>
<feature type="domain" description="STAS" evidence="3">
    <location>
        <begin position="1"/>
        <end position="111"/>
    </location>
</feature>
<dbReference type="Gene3D" id="3.30.750.24">
    <property type="entry name" value="STAS domain"/>
    <property type="match status" value="1"/>
</dbReference>
<dbReference type="InterPro" id="IPR003658">
    <property type="entry name" value="Anti-sigma_ant"/>
</dbReference>
<comment type="caution">
    <text evidence="4">The sequence shown here is derived from an EMBL/GenBank/DDBJ whole genome shotgun (WGS) entry which is preliminary data.</text>
</comment>
<sequence>MKYSIDQKEQYTLIKPHEEKFDSEKAPDYKTFFIKLSNEGTPNIIFDLSDVKYVDSSGLSAILVGNRLYQDAGGLFAIANLSPHVKKLIEISQLDSVLTILQNVEESVDAVFLNELERDLKSSEE</sequence>
<dbReference type="InterPro" id="IPR002645">
    <property type="entry name" value="STAS_dom"/>
</dbReference>
<dbReference type="Pfam" id="PF01740">
    <property type="entry name" value="STAS"/>
    <property type="match status" value="1"/>
</dbReference>
<dbReference type="CDD" id="cd07043">
    <property type="entry name" value="STAS_anti-anti-sigma_factors"/>
    <property type="match status" value="1"/>
</dbReference>
<evidence type="ECO:0000313" key="4">
    <source>
        <dbReference type="EMBL" id="MDR6239713.1"/>
    </source>
</evidence>
<dbReference type="RefSeq" id="WP_309939462.1">
    <property type="nucleotide sequence ID" value="NZ_AP025305.1"/>
</dbReference>
<dbReference type="Proteomes" id="UP001185092">
    <property type="component" value="Unassembled WGS sequence"/>
</dbReference>
<proteinExistence type="inferred from homology"/>
<keyword evidence="5" id="KW-1185">Reference proteome</keyword>
<dbReference type="AlphaFoldDB" id="A0AAE4BTD0"/>
<dbReference type="PROSITE" id="PS50801">
    <property type="entry name" value="STAS"/>
    <property type="match status" value="1"/>
</dbReference>
<dbReference type="InterPro" id="IPR036513">
    <property type="entry name" value="STAS_dom_sf"/>
</dbReference>
<organism evidence="4 5">
    <name type="scientific">Aureibacter tunicatorum</name>
    <dbReference type="NCBI Taxonomy" id="866807"/>
    <lineage>
        <taxon>Bacteria</taxon>
        <taxon>Pseudomonadati</taxon>
        <taxon>Bacteroidota</taxon>
        <taxon>Cytophagia</taxon>
        <taxon>Cytophagales</taxon>
        <taxon>Persicobacteraceae</taxon>
        <taxon>Aureibacter</taxon>
    </lineage>
</organism>
<dbReference type="NCBIfam" id="TIGR00377">
    <property type="entry name" value="ant_ant_sig"/>
    <property type="match status" value="1"/>
</dbReference>
<protein>
    <recommendedName>
        <fullName evidence="2">Anti-sigma factor antagonist</fullName>
    </recommendedName>
</protein>
<reference evidence="4" key="1">
    <citation type="submission" date="2023-07" db="EMBL/GenBank/DDBJ databases">
        <title>Genomic Encyclopedia of Type Strains, Phase IV (KMG-IV): sequencing the most valuable type-strain genomes for metagenomic binning, comparative biology and taxonomic classification.</title>
        <authorList>
            <person name="Goeker M."/>
        </authorList>
    </citation>
    <scope>NUCLEOTIDE SEQUENCE</scope>
    <source>
        <strain evidence="4">DSM 26174</strain>
    </source>
</reference>
<dbReference type="GO" id="GO:0043856">
    <property type="term" value="F:anti-sigma factor antagonist activity"/>
    <property type="evidence" value="ECO:0007669"/>
    <property type="project" value="InterPro"/>
</dbReference>
<gene>
    <name evidence="4" type="ORF">HNQ88_002761</name>
</gene>
<evidence type="ECO:0000256" key="2">
    <source>
        <dbReference type="RuleBase" id="RU003749"/>
    </source>
</evidence>
<comment type="similarity">
    <text evidence="1 2">Belongs to the anti-sigma-factor antagonist family.</text>
</comment>
<evidence type="ECO:0000259" key="3">
    <source>
        <dbReference type="PROSITE" id="PS50801"/>
    </source>
</evidence>
<dbReference type="PANTHER" id="PTHR33495">
    <property type="entry name" value="ANTI-SIGMA FACTOR ANTAGONIST TM_1081-RELATED-RELATED"/>
    <property type="match status" value="1"/>
</dbReference>